<dbReference type="RefSeq" id="WP_216121221.1">
    <property type="nucleotide sequence ID" value="NZ_CP086239.1"/>
</dbReference>
<proteinExistence type="predicted"/>
<organism evidence="2 3">
    <name type="scientific">Clostridium estertheticum</name>
    <dbReference type="NCBI Taxonomy" id="238834"/>
    <lineage>
        <taxon>Bacteria</taxon>
        <taxon>Bacillati</taxon>
        <taxon>Bacillota</taxon>
        <taxon>Clostridia</taxon>
        <taxon>Eubacteriales</taxon>
        <taxon>Clostridiaceae</taxon>
        <taxon>Clostridium</taxon>
    </lineage>
</organism>
<dbReference type="AlphaFoldDB" id="A0AA47EKS5"/>
<evidence type="ECO:0000313" key="2">
    <source>
        <dbReference type="EMBL" id="WAG62027.1"/>
    </source>
</evidence>
<evidence type="ECO:0000259" key="1">
    <source>
        <dbReference type="Pfam" id="PF02579"/>
    </source>
</evidence>
<accession>A0AA47EKS5</accession>
<dbReference type="InterPro" id="IPR003731">
    <property type="entry name" value="Di-Nase_FeMo-co_biosynth"/>
</dbReference>
<dbReference type="PANTHER" id="PTHR33937">
    <property type="entry name" value="IRON-MOLYBDENUM PROTEIN-RELATED-RELATED"/>
    <property type="match status" value="1"/>
</dbReference>
<sequence length="144" mass="15711">MSIKIAVGSSDGFVIDQHFGSGKLFYIFEILDEGNYKLIEKREVQTEVVRLVVKSCSDNENTGCNSRSNSGCVSGCGSGGHDEPGLFEKINLIADCHSVLVNQVGKGAEKLLLKNGISVFEAKGSIEKAVSKLYIYYKRTKELL</sequence>
<reference evidence="2" key="1">
    <citation type="submission" date="2021-11" db="EMBL/GenBank/DDBJ databases">
        <title>Clostridia strains as spoilage organisms.</title>
        <authorList>
            <person name="Wambui J."/>
            <person name="Stevens M.J.A."/>
            <person name="Stephan R."/>
        </authorList>
    </citation>
    <scope>NUCLEOTIDE SEQUENCE</scope>
    <source>
        <strain evidence="2">CF009</strain>
    </source>
</reference>
<evidence type="ECO:0000313" key="3">
    <source>
        <dbReference type="Proteomes" id="UP001164733"/>
    </source>
</evidence>
<dbReference type="PANTHER" id="PTHR33937:SF2">
    <property type="entry name" value="DINITROGENASE IRON-MOLYBDENUM COFACTOR BIOSYNTHESIS DOMAIN-CONTAINING PROTEIN"/>
    <property type="match status" value="1"/>
</dbReference>
<gene>
    <name evidence="2" type="ORF">LL038_07230</name>
</gene>
<feature type="domain" description="Dinitrogenase iron-molybdenum cofactor biosynthesis" evidence="1">
    <location>
        <begin position="14"/>
        <end position="133"/>
    </location>
</feature>
<dbReference type="Proteomes" id="UP001164733">
    <property type="component" value="Chromosome"/>
</dbReference>
<name>A0AA47EKS5_9CLOT</name>
<dbReference type="InterPro" id="IPR051840">
    <property type="entry name" value="NifX/NifY_domain"/>
</dbReference>
<dbReference type="Pfam" id="PF02579">
    <property type="entry name" value="Nitro_FeMo-Co"/>
    <property type="match status" value="1"/>
</dbReference>
<dbReference type="EMBL" id="CP086239">
    <property type="protein sequence ID" value="WAG62027.1"/>
    <property type="molecule type" value="Genomic_DNA"/>
</dbReference>
<protein>
    <submittedName>
        <fullName evidence="2">Dinitrogenase iron-molybdenum cofactor biosynthesis protein</fullName>
    </submittedName>
</protein>